<gene>
    <name evidence="1" type="ORF">L1987_20323</name>
</gene>
<name>A0ACB9IT81_9ASTR</name>
<sequence length="665" mass="75283">MASGTSMSPNLGSTSTDPSRKYGTQDPNNRTNLSCKFCGKLLKGGVFRLKQHLVGGFKNVLDCSKCPQMVREEMREYMEKKEKAKVENIMKSRLCADVFNLEDDDDEECDEVPVTATGSSKSSASKPKKPKVIGCMNTYFNQDLKQQKINEACRKEIRKRACKELARWFYDAGVPFHAANYDSFQKAIEAVGQFGPGMKAPSMYELRVPLLKDEVNDVDILMNEHKKVWKEKGCSILSDGWRDSVVQKDIINFVVNSPRGSVFIKSLDVSDVTKNADFLFKLLDAMIEEVGEKNVIQVVTDNASAYVKAGKLLEGKRKHLYWTPCAAHCIDLMLEDIGKEIPKVKSCIKDAMFANGYIYNFVGLVNLMRKYTNQKNLHRPAVTRFATSFITLLQFHKQKNNLRKMVISQEWVDSKWSKDAKGKKVESTFLQDTFWRNVLYALKLAGPLVSVLRLVDGERKPAMGYIYEAMDRAKETIKISFNEREEHYSSAFKIIDKRWECQLHRQLHAAGHYLNPSIFYDDSNRIIKDEEVMSSLYACITKLSPSDEVEDLINEQLTKYQNADGVFGNPAAIRQRKKKSPDDDDDDDVVFAGEDLTFGQVGRAMGVHESFYATRASRVRGSDGGAGPSGKDNGKQSLYDEEDIEEDIGLDDVDLDGDEAWVFDE</sequence>
<evidence type="ECO:0000313" key="2">
    <source>
        <dbReference type="Proteomes" id="UP001056120"/>
    </source>
</evidence>
<dbReference type="EMBL" id="CM042024">
    <property type="protein sequence ID" value="KAI3810701.1"/>
    <property type="molecule type" value="Genomic_DNA"/>
</dbReference>
<reference evidence="2" key="1">
    <citation type="journal article" date="2022" name="Mol. Ecol. Resour.">
        <title>The genomes of chicory, endive, great burdock and yacon provide insights into Asteraceae palaeo-polyploidization history and plant inulin production.</title>
        <authorList>
            <person name="Fan W."/>
            <person name="Wang S."/>
            <person name="Wang H."/>
            <person name="Wang A."/>
            <person name="Jiang F."/>
            <person name="Liu H."/>
            <person name="Zhao H."/>
            <person name="Xu D."/>
            <person name="Zhang Y."/>
        </authorList>
    </citation>
    <scope>NUCLEOTIDE SEQUENCE [LARGE SCALE GENOMIC DNA]</scope>
    <source>
        <strain evidence="2">cv. Yunnan</strain>
    </source>
</reference>
<comment type="caution">
    <text evidence="1">The sequence shown here is derived from an EMBL/GenBank/DDBJ whole genome shotgun (WGS) entry which is preliminary data.</text>
</comment>
<protein>
    <submittedName>
        <fullName evidence="1">Uncharacterized protein</fullName>
    </submittedName>
</protein>
<keyword evidence="2" id="KW-1185">Reference proteome</keyword>
<evidence type="ECO:0000313" key="1">
    <source>
        <dbReference type="EMBL" id="KAI3810701.1"/>
    </source>
</evidence>
<dbReference type="Proteomes" id="UP001056120">
    <property type="component" value="Linkage Group LG07"/>
</dbReference>
<accession>A0ACB9IT81</accession>
<organism evidence="1 2">
    <name type="scientific">Smallanthus sonchifolius</name>
    <dbReference type="NCBI Taxonomy" id="185202"/>
    <lineage>
        <taxon>Eukaryota</taxon>
        <taxon>Viridiplantae</taxon>
        <taxon>Streptophyta</taxon>
        <taxon>Embryophyta</taxon>
        <taxon>Tracheophyta</taxon>
        <taxon>Spermatophyta</taxon>
        <taxon>Magnoliopsida</taxon>
        <taxon>eudicotyledons</taxon>
        <taxon>Gunneridae</taxon>
        <taxon>Pentapetalae</taxon>
        <taxon>asterids</taxon>
        <taxon>campanulids</taxon>
        <taxon>Asterales</taxon>
        <taxon>Asteraceae</taxon>
        <taxon>Asteroideae</taxon>
        <taxon>Heliantheae alliance</taxon>
        <taxon>Millerieae</taxon>
        <taxon>Smallanthus</taxon>
    </lineage>
</organism>
<reference evidence="1 2" key="2">
    <citation type="journal article" date="2022" name="Mol. Ecol. Resour.">
        <title>The genomes of chicory, endive, great burdock and yacon provide insights into Asteraceae paleo-polyploidization history and plant inulin production.</title>
        <authorList>
            <person name="Fan W."/>
            <person name="Wang S."/>
            <person name="Wang H."/>
            <person name="Wang A."/>
            <person name="Jiang F."/>
            <person name="Liu H."/>
            <person name="Zhao H."/>
            <person name="Xu D."/>
            <person name="Zhang Y."/>
        </authorList>
    </citation>
    <scope>NUCLEOTIDE SEQUENCE [LARGE SCALE GENOMIC DNA]</scope>
    <source>
        <strain evidence="2">cv. Yunnan</strain>
        <tissue evidence="1">Leaves</tissue>
    </source>
</reference>
<proteinExistence type="predicted"/>